<evidence type="ECO:0000259" key="3">
    <source>
        <dbReference type="PROSITE" id="PS51194"/>
    </source>
</evidence>
<dbReference type="RefSeq" id="WP_142102732.1">
    <property type="nucleotide sequence ID" value="NZ_VIGH01000010.1"/>
</dbReference>
<dbReference type="InterPro" id="IPR014001">
    <property type="entry name" value="Helicase_ATP-bd"/>
</dbReference>
<evidence type="ECO:0000259" key="1">
    <source>
        <dbReference type="PROSITE" id="PS50035"/>
    </source>
</evidence>
<dbReference type="GO" id="GO:0005524">
    <property type="term" value="F:ATP binding"/>
    <property type="evidence" value="ECO:0007669"/>
    <property type="project" value="InterPro"/>
</dbReference>
<dbReference type="GO" id="GO:0003677">
    <property type="term" value="F:DNA binding"/>
    <property type="evidence" value="ECO:0007669"/>
    <property type="project" value="InterPro"/>
</dbReference>
<protein>
    <submittedName>
        <fullName evidence="4">DUF3427 domain-containing protein</fullName>
    </submittedName>
</protein>
<dbReference type="AlphaFoldDB" id="A0A541B0E4"/>
<dbReference type="CDD" id="cd18799">
    <property type="entry name" value="SF2_C_EcoAI-like"/>
    <property type="match status" value="1"/>
</dbReference>
<feature type="domain" description="Helicase C-terminal" evidence="3">
    <location>
        <begin position="444"/>
        <end position="616"/>
    </location>
</feature>
<dbReference type="InterPro" id="IPR050742">
    <property type="entry name" value="Helicase_Restrict-Modif_Enz"/>
</dbReference>
<dbReference type="SMART" id="SM00487">
    <property type="entry name" value="DEXDc"/>
    <property type="match status" value="1"/>
</dbReference>
<name>A0A541B0E4_9NOCA</name>
<keyword evidence="5" id="KW-1185">Reference proteome</keyword>
<dbReference type="InterPro" id="IPR058403">
    <property type="entry name" value="DUF8090"/>
</dbReference>
<evidence type="ECO:0000313" key="4">
    <source>
        <dbReference type="EMBL" id="TQF65791.1"/>
    </source>
</evidence>
<evidence type="ECO:0000313" key="5">
    <source>
        <dbReference type="Proteomes" id="UP000316256"/>
    </source>
</evidence>
<dbReference type="Pfam" id="PF00271">
    <property type="entry name" value="Helicase_C"/>
    <property type="match status" value="1"/>
</dbReference>
<dbReference type="Proteomes" id="UP000316256">
    <property type="component" value="Unassembled WGS sequence"/>
</dbReference>
<dbReference type="InterPro" id="IPR006935">
    <property type="entry name" value="Helicase/UvrB_N"/>
</dbReference>
<dbReference type="EMBL" id="VIGH01000010">
    <property type="protein sequence ID" value="TQF65791.1"/>
    <property type="molecule type" value="Genomic_DNA"/>
</dbReference>
<gene>
    <name evidence="4" type="ORF">FK531_20400</name>
</gene>
<dbReference type="SUPFAM" id="SSF56024">
    <property type="entry name" value="Phospholipase D/nuclease"/>
    <property type="match status" value="1"/>
</dbReference>
<dbReference type="GO" id="GO:0006793">
    <property type="term" value="P:phosphorus metabolic process"/>
    <property type="evidence" value="ECO:0007669"/>
    <property type="project" value="UniProtKB-ARBA"/>
</dbReference>
<dbReference type="InterPro" id="IPR021835">
    <property type="entry name" value="DUF3427"/>
</dbReference>
<dbReference type="OrthoDB" id="9776021at2"/>
<dbReference type="Pfam" id="PF04851">
    <property type="entry name" value="ResIII"/>
    <property type="match status" value="1"/>
</dbReference>
<reference evidence="4 5" key="1">
    <citation type="submission" date="2019-06" db="EMBL/GenBank/DDBJ databases">
        <title>Rhodococcus spaelei sp. nov., isolated from a cave.</title>
        <authorList>
            <person name="Lee S.D."/>
        </authorList>
    </citation>
    <scope>NUCLEOTIDE SEQUENCE [LARGE SCALE GENOMIC DNA]</scope>
    <source>
        <strain evidence="4 5">C9-5</strain>
    </source>
</reference>
<dbReference type="InterPro" id="IPR025202">
    <property type="entry name" value="PLD-like_dom"/>
</dbReference>
<dbReference type="Gene3D" id="3.30.870.10">
    <property type="entry name" value="Endonuclease Chain A"/>
    <property type="match status" value="1"/>
</dbReference>
<accession>A0A541B0E4</accession>
<dbReference type="Gene3D" id="3.40.50.300">
    <property type="entry name" value="P-loop containing nucleotide triphosphate hydrolases"/>
    <property type="match status" value="2"/>
</dbReference>
<evidence type="ECO:0000259" key="2">
    <source>
        <dbReference type="PROSITE" id="PS51192"/>
    </source>
</evidence>
<comment type="caution">
    <text evidence="4">The sequence shown here is derived from an EMBL/GenBank/DDBJ whole genome shotgun (WGS) entry which is preliminary data.</text>
</comment>
<dbReference type="InterPro" id="IPR001736">
    <property type="entry name" value="PLipase_D/transphosphatidylase"/>
</dbReference>
<sequence>MAAGIERLLRADTAFGFIDASLPSDQVFQPLLISNEDENTMLRAVRHELHRSQRFVFSVAFVTTGALALLKQALLDFRGKGVIVTSTYLNFNEPDAFRELLTLDGVDIYVHPGVERGFHAKGYLFEHRESTTAIVGSSNLTARALQQNEEWNLRFSALPGGDIVGQLRQAIERQVQRSERLTFEWIDAYERHYQQGRRAFSGDLPFAPESQVEHVLDVDILVGGKAHDARILPNAMQVEALEAIDLVRDAGERRAVVISATGTGKTILSALDVRAVGPQRMLFVVHREQILDAAIEAYQRVLGEPVSKFGKFVGSRRELDHKYVFATIQSLSRPENLRAIDPRHFDHVLIDEVHRAGAESYQRVIDHLDPDFLLGLTATPERTDGFNVFELFDFNVPYEIRLQAALEADMLAPFHYYGVTDYVDADGATIEETADLARLVADERVDHLIRAIRMYGHTGDTRGLIFCGRRDEAIELSRLLNQKQVRDTPLRTRTLMGSDSVETRLEVVGELERGELDYILTVDIFNEGIDIPAVNQIIMLRQTQSSIVFTQQLGRGLRKAPGKDHLRVIDFIGNYTNNYLIPIALLGDSSLNKDVIRQKLIRANDAGVISGLSSINFDQVSRDRVLQSLAAVSLDSMKNLKEAFLQLEQRLGEPPRLIDFARFDTVDPVVIATKHRNYWAFLQKLKREDEVLPEPLAEVLNFLSGELLVGKRPHELLLLRELLAGRRLDEHEYRSLLGEQGCVNDDATIESVLRVLSLEFFTATERQKYGDDALVVTGGSRWELSPKITDMLGASPKLGQHVDDIIETGLFVARHRHGWTGELQVGKLYSRKDVCRLLNWKSNEYGTIYGYKVDVASQSCPIFVTYHKADHVSESTQYEDEFLDASTLKWFTRSRRTLQSAEVRSIVENEVPLYLFAKKNDAEGLDFTYLGLAESREPVQEKMPGGSGNMLDVVTMKLALKKPMDESLYRYLVTSGAEESRDLVQGPSGC</sequence>
<dbReference type="CDD" id="cd18032">
    <property type="entry name" value="DEXHc_RE_I_III_res"/>
    <property type="match status" value="1"/>
</dbReference>
<dbReference type="InterPro" id="IPR001650">
    <property type="entry name" value="Helicase_C-like"/>
</dbReference>
<dbReference type="PROSITE" id="PS51194">
    <property type="entry name" value="HELICASE_CTER"/>
    <property type="match status" value="1"/>
</dbReference>
<proteinExistence type="predicted"/>
<feature type="domain" description="Helicase ATP-binding" evidence="2">
    <location>
        <begin position="246"/>
        <end position="398"/>
    </location>
</feature>
<dbReference type="PROSITE" id="PS50035">
    <property type="entry name" value="PLD"/>
    <property type="match status" value="1"/>
</dbReference>
<dbReference type="PANTHER" id="PTHR47396:SF1">
    <property type="entry name" value="ATP-DEPENDENT HELICASE IRC3-RELATED"/>
    <property type="match status" value="1"/>
</dbReference>
<dbReference type="PANTHER" id="PTHR47396">
    <property type="entry name" value="TYPE I RESTRICTION ENZYME ECOKI R PROTEIN"/>
    <property type="match status" value="1"/>
</dbReference>
<dbReference type="InterPro" id="IPR027417">
    <property type="entry name" value="P-loop_NTPase"/>
</dbReference>
<dbReference type="Pfam" id="PF13091">
    <property type="entry name" value="PLDc_2"/>
    <property type="match status" value="1"/>
</dbReference>
<dbReference type="SMART" id="SM00490">
    <property type="entry name" value="HELICc"/>
    <property type="match status" value="1"/>
</dbReference>
<dbReference type="CDD" id="cd09204">
    <property type="entry name" value="PLDc_N_DEXD_b2"/>
    <property type="match status" value="1"/>
</dbReference>
<dbReference type="PROSITE" id="PS51192">
    <property type="entry name" value="HELICASE_ATP_BIND_1"/>
    <property type="match status" value="1"/>
</dbReference>
<organism evidence="4 5">
    <name type="scientific">Rhodococcus spelaei</name>
    <dbReference type="NCBI Taxonomy" id="2546320"/>
    <lineage>
        <taxon>Bacteria</taxon>
        <taxon>Bacillati</taxon>
        <taxon>Actinomycetota</taxon>
        <taxon>Actinomycetes</taxon>
        <taxon>Mycobacteriales</taxon>
        <taxon>Nocardiaceae</taxon>
        <taxon>Rhodococcus</taxon>
    </lineage>
</organism>
<dbReference type="Pfam" id="PF11907">
    <property type="entry name" value="DUF3427"/>
    <property type="match status" value="1"/>
</dbReference>
<dbReference type="SUPFAM" id="SSF52540">
    <property type="entry name" value="P-loop containing nucleoside triphosphate hydrolases"/>
    <property type="match status" value="1"/>
</dbReference>
<dbReference type="Pfam" id="PF26350">
    <property type="entry name" value="DUF8090"/>
    <property type="match status" value="1"/>
</dbReference>
<feature type="domain" description="PLD phosphodiesterase" evidence="1">
    <location>
        <begin position="114"/>
        <end position="144"/>
    </location>
</feature>
<dbReference type="GO" id="GO:0016787">
    <property type="term" value="F:hydrolase activity"/>
    <property type="evidence" value="ECO:0007669"/>
    <property type="project" value="InterPro"/>
</dbReference>
<dbReference type="GO" id="GO:0005829">
    <property type="term" value="C:cytosol"/>
    <property type="evidence" value="ECO:0007669"/>
    <property type="project" value="TreeGrafter"/>
</dbReference>